<sequence length="164" mass="18148">MLFGWERHFGFSLCCSMTMCRVSSWHVEFSARSRHSSDISVTSFGPTASFLATPTSLCFLLPILGNDSSQPRPQLLYSGPVSDAGWRMLTETRAYSSLYVLPLLPLRQWRNIRTSFCGSMQAFQDRNPYLGVGIQQEASDMDFGSLALRCAAAACCPQASANKL</sequence>
<name>A0A6G1GWW7_9PEZI</name>
<protein>
    <submittedName>
        <fullName evidence="1">Uncharacterized protein</fullName>
    </submittedName>
</protein>
<evidence type="ECO:0000313" key="2">
    <source>
        <dbReference type="Proteomes" id="UP000800041"/>
    </source>
</evidence>
<gene>
    <name evidence="1" type="ORF">K402DRAFT_113041</name>
</gene>
<organism evidence="1 2">
    <name type="scientific">Aulographum hederae CBS 113979</name>
    <dbReference type="NCBI Taxonomy" id="1176131"/>
    <lineage>
        <taxon>Eukaryota</taxon>
        <taxon>Fungi</taxon>
        <taxon>Dikarya</taxon>
        <taxon>Ascomycota</taxon>
        <taxon>Pezizomycotina</taxon>
        <taxon>Dothideomycetes</taxon>
        <taxon>Pleosporomycetidae</taxon>
        <taxon>Aulographales</taxon>
        <taxon>Aulographaceae</taxon>
    </lineage>
</organism>
<dbReference type="AlphaFoldDB" id="A0A6G1GWW7"/>
<keyword evidence="2" id="KW-1185">Reference proteome</keyword>
<dbReference type="Proteomes" id="UP000800041">
    <property type="component" value="Unassembled WGS sequence"/>
</dbReference>
<dbReference type="EMBL" id="ML977163">
    <property type="protein sequence ID" value="KAF1985228.1"/>
    <property type="molecule type" value="Genomic_DNA"/>
</dbReference>
<accession>A0A6G1GWW7</accession>
<proteinExistence type="predicted"/>
<evidence type="ECO:0000313" key="1">
    <source>
        <dbReference type="EMBL" id="KAF1985228.1"/>
    </source>
</evidence>
<reference evidence="1" key="1">
    <citation type="journal article" date="2020" name="Stud. Mycol.">
        <title>101 Dothideomycetes genomes: a test case for predicting lifestyles and emergence of pathogens.</title>
        <authorList>
            <person name="Haridas S."/>
            <person name="Albert R."/>
            <person name="Binder M."/>
            <person name="Bloem J."/>
            <person name="Labutti K."/>
            <person name="Salamov A."/>
            <person name="Andreopoulos B."/>
            <person name="Baker S."/>
            <person name="Barry K."/>
            <person name="Bills G."/>
            <person name="Bluhm B."/>
            <person name="Cannon C."/>
            <person name="Castanera R."/>
            <person name="Culley D."/>
            <person name="Daum C."/>
            <person name="Ezra D."/>
            <person name="Gonzalez J."/>
            <person name="Henrissat B."/>
            <person name="Kuo A."/>
            <person name="Liang C."/>
            <person name="Lipzen A."/>
            <person name="Lutzoni F."/>
            <person name="Magnuson J."/>
            <person name="Mondo S."/>
            <person name="Nolan M."/>
            <person name="Ohm R."/>
            <person name="Pangilinan J."/>
            <person name="Park H.-J."/>
            <person name="Ramirez L."/>
            <person name="Alfaro M."/>
            <person name="Sun H."/>
            <person name="Tritt A."/>
            <person name="Yoshinaga Y."/>
            <person name="Zwiers L.-H."/>
            <person name="Turgeon B."/>
            <person name="Goodwin S."/>
            <person name="Spatafora J."/>
            <person name="Crous P."/>
            <person name="Grigoriev I."/>
        </authorList>
    </citation>
    <scope>NUCLEOTIDE SEQUENCE</scope>
    <source>
        <strain evidence="1">CBS 113979</strain>
    </source>
</reference>